<evidence type="ECO:0000259" key="2">
    <source>
        <dbReference type="PROSITE" id="PS50110"/>
    </source>
</evidence>
<dbReference type="PANTHER" id="PTHR37299">
    <property type="entry name" value="TRANSCRIPTIONAL REGULATOR-RELATED"/>
    <property type="match status" value="1"/>
</dbReference>
<dbReference type="Pfam" id="PF00072">
    <property type="entry name" value="Response_reg"/>
    <property type="match status" value="1"/>
</dbReference>
<feature type="domain" description="Response regulatory" evidence="2">
    <location>
        <begin position="4"/>
        <end position="115"/>
    </location>
</feature>
<dbReference type="InterPro" id="IPR007492">
    <property type="entry name" value="LytTR_DNA-bd_dom"/>
</dbReference>
<dbReference type="Proteomes" id="UP000033121">
    <property type="component" value="Unassembled WGS sequence"/>
</dbReference>
<dbReference type="SMART" id="SM00850">
    <property type="entry name" value="LytTR"/>
    <property type="match status" value="1"/>
</dbReference>
<dbReference type="EMBL" id="BBWV01000003">
    <property type="protein sequence ID" value="GAO44141.1"/>
    <property type="molecule type" value="Genomic_DNA"/>
</dbReference>
<dbReference type="InterPro" id="IPR046947">
    <property type="entry name" value="LytR-like"/>
</dbReference>
<dbReference type="Pfam" id="PF04397">
    <property type="entry name" value="LytTR"/>
    <property type="match status" value="1"/>
</dbReference>
<evidence type="ECO:0000256" key="1">
    <source>
        <dbReference type="PROSITE-ProRule" id="PRU00169"/>
    </source>
</evidence>
<dbReference type="RefSeq" id="WP_052955906.1">
    <property type="nucleotide sequence ID" value="NZ_BBWV01000003.1"/>
</dbReference>
<dbReference type="InterPro" id="IPR011006">
    <property type="entry name" value="CheY-like_superfamily"/>
</dbReference>
<evidence type="ECO:0000313" key="5">
    <source>
        <dbReference type="Proteomes" id="UP000033121"/>
    </source>
</evidence>
<organism evidence="4 5">
    <name type="scientific">Flavihumibacter petaseus NBRC 106054</name>
    <dbReference type="NCBI Taxonomy" id="1220578"/>
    <lineage>
        <taxon>Bacteria</taxon>
        <taxon>Pseudomonadati</taxon>
        <taxon>Bacteroidota</taxon>
        <taxon>Chitinophagia</taxon>
        <taxon>Chitinophagales</taxon>
        <taxon>Chitinophagaceae</taxon>
        <taxon>Flavihumibacter</taxon>
    </lineage>
</organism>
<keyword evidence="1" id="KW-0597">Phosphoprotein</keyword>
<dbReference type="SMART" id="SM00448">
    <property type="entry name" value="REC"/>
    <property type="match status" value="1"/>
</dbReference>
<name>A0A0E9N395_9BACT</name>
<keyword evidence="5" id="KW-1185">Reference proteome</keyword>
<dbReference type="PROSITE" id="PS50930">
    <property type="entry name" value="HTH_LYTTR"/>
    <property type="match status" value="1"/>
</dbReference>
<dbReference type="PROSITE" id="PS50110">
    <property type="entry name" value="RESPONSE_REGULATORY"/>
    <property type="match status" value="1"/>
</dbReference>
<dbReference type="GO" id="GO:0000156">
    <property type="term" value="F:phosphorelay response regulator activity"/>
    <property type="evidence" value="ECO:0007669"/>
    <property type="project" value="InterPro"/>
</dbReference>
<feature type="modified residue" description="4-aspartylphosphate" evidence="1">
    <location>
        <position position="55"/>
    </location>
</feature>
<dbReference type="PANTHER" id="PTHR37299:SF1">
    <property type="entry name" value="STAGE 0 SPORULATION PROTEIN A HOMOLOG"/>
    <property type="match status" value="1"/>
</dbReference>
<dbReference type="Gene3D" id="3.40.50.2300">
    <property type="match status" value="1"/>
</dbReference>
<dbReference type="Gene3D" id="2.40.50.1020">
    <property type="entry name" value="LytTr DNA-binding domain"/>
    <property type="match status" value="1"/>
</dbReference>
<dbReference type="SUPFAM" id="SSF52172">
    <property type="entry name" value="CheY-like"/>
    <property type="match status" value="1"/>
</dbReference>
<dbReference type="STRING" id="1220578.FPE01S_03_01790"/>
<gene>
    <name evidence="4" type="ORF">FPE01S_03_01790</name>
</gene>
<sequence length="261" mass="28859">MMLKCIAVDDEQLALDLLVDNVSQVPFLQLVGTARNAMEVLRLLQETPVDLVFLDIQMPGLSGMQLAASLKGKTGVIFLTAYDHYALESYNVHAIDYLVKPVPFDRFLEACMKALDLFKTRAATPGTIAGAAGTAGSGAGAGAGGGSMGGADDPRYLFVNVEYNIVKIAVDDVLMIEGYKDYVKIHLHSTKRPVITRMSMKHLEEKLAPFDFLRVHKSYIVSLQRVESIHKSFVKIGELEIPVSEHYKEMLMDRVNRNNIL</sequence>
<dbReference type="AlphaFoldDB" id="A0A0E9N395"/>
<proteinExistence type="predicted"/>
<accession>A0A0E9N395</accession>
<reference evidence="4 5" key="1">
    <citation type="submission" date="2015-04" db="EMBL/GenBank/DDBJ databases">
        <title>Whole genome shotgun sequence of Flavihumibacter petaseus NBRC 106054.</title>
        <authorList>
            <person name="Miyazawa S."/>
            <person name="Hosoyama A."/>
            <person name="Hashimoto M."/>
            <person name="Noguchi M."/>
            <person name="Tsuchikane K."/>
            <person name="Ohji S."/>
            <person name="Yamazoe A."/>
            <person name="Ichikawa N."/>
            <person name="Kimura A."/>
            <person name="Fujita N."/>
        </authorList>
    </citation>
    <scope>NUCLEOTIDE SEQUENCE [LARGE SCALE GENOMIC DNA]</scope>
    <source>
        <strain evidence="4 5">NBRC 106054</strain>
    </source>
</reference>
<dbReference type="GO" id="GO:0003677">
    <property type="term" value="F:DNA binding"/>
    <property type="evidence" value="ECO:0007669"/>
    <property type="project" value="InterPro"/>
</dbReference>
<dbReference type="InterPro" id="IPR001789">
    <property type="entry name" value="Sig_transdc_resp-reg_receiver"/>
</dbReference>
<feature type="domain" description="HTH LytTR-type" evidence="3">
    <location>
        <begin position="157"/>
        <end position="229"/>
    </location>
</feature>
<evidence type="ECO:0000313" key="4">
    <source>
        <dbReference type="EMBL" id="GAO44141.1"/>
    </source>
</evidence>
<comment type="caution">
    <text evidence="4">The sequence shown here is derived from an EMBL/GenBank/DDBJ whole genome shotgun (WGS) entry which is preliminary data.</text>
</comment>
<protein>
    <submittedName>
        <fullName evidence="4">Putative two-component response regulator</fullName>
    </submittedName>
</protein>
<evidence type="ECO:0000259" key="3">
    <source>
        <dbReference type="PROSITE" id="PS50930"/>
    </source>
</evidence>